<keyword evidence="7" id="KW-1185">Reference proteome</keyword>
<dbReference type="PROSITE" id="PS51857">
    <property type="entry name" value="CSD_2"/>
    <property type="match status" value="1"/>
</dbReference>
<dbReference type="Pfam" id="PF00313">
    <property type="entry name" value="CSD"/>
    <property type="match status" value="1"/>
</dbReference>
<dbReference type="Gene3D" id="6.20.370.130">
    <property type="match status" value="1"/>
</dbReference>
<protein>
    <submittedName>
        <fullName evidence="6">Cold shock domain-containing protein</fullName>
    </submittedName>
</protein>
<dbReference type="PIRSF" id="PIRSF002599">
    <property type="entry name" value="Cold_shock_A"/>
    <property type="match status" value="1"/>
</dbReference>
<evidence type="ECO:0000256" key="2">
    <source>
        <dbReference type="ARBA" id="ARBA00022490"/>
    </source>
</evidence>
<feature type="region of interest" description="Disordered" evidence="4">
    <location>
        <begin position="1"/>
        <end position="22"/>
    </location>
</feature>
<organism evidence="6 7">
    <name type="scientific">Streptomyces halobius</name>
    <dbReference type="NCBI Taxonomy" id="2879846"/>
    <lineage>
        <taxon>Bacteria</taxon>
        <taxon>Bacillati</taxon>
        <taxon>Actinomycetota</taxon>
        <taxon>Actinomycetes</taxon>
        <taxon>Kitasatosporales</taxon>
        <taxon>Streptomycetaceae</taxon>
        <taxon>Streptomyces</taxon>
    </lineage>
</organism>
<evidence type="ECO:0000313" key="6">
    <source>
        <dbReference type="EMBL" id="UQA97363.1"/>
    </source>
</evidence>
<name>A0ABY4MJW2_9ACTN</name>
<dbReference type="SUPFAM" id="SSF50249">
    <property type="entry name" value="Nucleic acid-binding proteins"/>
    <property type="match status" value="1"/>
</dbReference>
<dbReference type="PROSITE" id="PS00352">
    <property type="entry name" value="CSD_1"/>
    <property type="match status" value="1"/>
</dbReference>
<evidence type="ECO:0000256" key="3">
    <source>
        <dbReference type="RuleBase" id="RU000408"/>
    </source>
</evidence>
<dbReference type="RefSeq" id="WP_248868289.1">
    <property type="nucleotide sequence ID" value="NZ_CP086322.1"/>
</dbReference>
<evidence type="ECO:0000256" key="1">
    <source>
        <dbReference type="ARBA" id="ARBA00004496"/>
    </source>
</evidence>
<proteinExistence type="predicted"/>
<keyword evidence="2" id="KW-0963">Cytoplasm</keyword>
<dbReference type="InterPro" id="IPR011129">
    <property type="entry name" value="CSD"/>
</dbReference>
<accession>A0ABY4MJW2</accession>
<dbReference type="Proteomes" id="UP000830115">
    <property type="component" value="Chromosome"/>
</dbReference>
<sequence length="67" mass="7166">MATGRVKSFDSEKGYGLIEPDNGGPDVFVHHTAINATGFRSLEVNQQVTFDITQGSKGPEAENVTAQ</sequence>
<feature type="domain" description="CSD" evidence="5">
    <location>
        <begin position="1"/>
        <end position="66"/>
    </location>
</feature>
<dbReference type="Gene3D" id="2.40.50.140">
    <property type="entry name" value="Nucleic acid-binding proteins"/>
    <property type="match status" value="1"/>
</dbReference>
<reference evidence="6" key="1">
    <citation type="submission" date="2021-10" db="EMBL/GenBank/DDBJ databases">
        <title>Streptomyces nigrumlapis sp.nov.,an antimicrobial producing actinobacterium isolated from Black Gobi rocks.</title>
        <authorList>
            <person name="Wen Y."/>
            <person name="Zhang W."/>
            <person name="Liu X.G."/>
        </authorList>
    </citation>
    <scope>NUCLEOTIDE SEQUENCE</scope>
    <source>
        <strain evidence="6">ST13-2-2</strain>
    </source>
</reference>
<dbReference type="InterPro" id="IPR050181">
    <property type="entry name" value="Cold_shock_domain"/>
</dbReference>
<gene>
    <name evidence="6" type="ORF">K9S39_40800</name>
</gene>
<dbReference type="InterPro" id="IPR002059">
    <property type="entry name" value="CSP_DNA-bd"/>
</dbReference>
<evidence type="ECO:0000259" key="5">
    <source>
        <dbReference type="PROSITE" id="PS51857"/>
    </source>
</evidence>
<comment type="subcellular location">
    <subcellularLocation>
        <location evidence="1 3">Cytoplasm</location>
    </subcellularLocation>
</comment>
<dbReference type="SMART" id="SM00357">
    <property type="entry name" value="CSP"/>
    <property type="match status" value="1"/>
</dbReference>
<dbReference type="PANTHER" id="PTHR11544">
    <property type="entry name" value="COLD SHOCK DOMAIN CONTAINING PROTEINS"/>
    <property type="match status" value="1"/>
</dbReference>
<dbReference type="InterPro" id="IPR012156">
    <property type="entry name" value="Cold_shock_CspA"/>
</dbReference>
<dbReference type="CDD" id="cd04458">
    <property type="entry name" value="CSP_CDS"/>
    <property type="match status" value="1"/>
</dbReference>
<dbReference type="PRINTS" id="PR00050">
    <property type="entry name" value="COLDSHOCK"/>
</dbReference>
<evidence type="ECO:0000313" key="7">
    <source>
        <dbReference type="Proteomes" id="UP000830115"/>
    </source>
</evidence>
<dbReference type="EMBL" id="CP086322">
    <property type="protein sequence ID" value="UQA97363.1"/>
    <property type="molecule type" value="Genomic_DNA"/>
</dbReference>
<dbReference type="InterPro" id="IPR019844">
    <property type="entry name" value="CSD_CS"/>
</dbReference>
<evidence type="ECO:0000256" key="4">
    <source>
        <dbReference type="SAM" id="MobiDB-lite"/>
    </source>
</evidence>
<dbReference type="InterPro" id="IPR012340">
    <property type="entry name" value="NA-bd_OB-fold"/>
</dbReference>